<dbReference type="PANTHER" id="PTHR41252:SF1">
    <property type="entry name" value="BLR2505 PROTEIN"/>
    <property type="match status" value="1"/>
</dbReference>
<dbReference type="RefSeq" id="WP_176442529.1">
    <property type="nucleotide sequence ID" value="NZ_FZOT01000013.1"/>
</dbReference>
<dbReference type="AlphaFoldDB" id="A0A239JTM1"/>
<feature type="domain" description="SnoaL-like" evidence="1">
    <location>
        <begin position="10"/>
        <end position="116"/>
    </location>
</feature>
<proteinExistence type="predicted"/>
<dbReference type="Pfam" id="PF12680">
    <property type="entry name" value="SnoaL_2"/>
    <property type="match status" value="1"/>
</dbReference>
<protein>
    <recommendedName>
        <fullName evidence="1">SnoaL-like domain-containing protein</fullName>
    </recommendedName>
</protein>
<dbReference type="InterPro" id="IPR032710">
    <property type="entry name" value="NTF2-like_dom_sf"/>
</dbReference>
<evidence type="ECO:0000313" key="2">
    <source>
        <dbReference type="EMBL" id="SNT09211.1"/>
    </source>
</evidence>
<dbReference type="Proteomes" id="UP000198284">
    <property type="component" value="Unassembled WGS sequence"/>
</dbReference>
<gene>
    <name evidence="2" type="ORF">SAMN06265795_113105</name>
</gene>
<sequence length="154" mass="17184">MNEQANTALVKQCYDDFLKGDLHHLLSCLAENIVWEIPTVDNIPFSGTRHGRDEVASFFTELSDAQTPRQFEPREYIAQDDKVVVLGHYAWEIMATGSEWNADWAHLWTIQNGRVIGFREYGDTLAESTAFGEQAAGIASGPSAKPDTGRPSMH</sequence>
<keyword evidence="3" id="KW-1185">Reference proteome</keyword>
<dbReference type="EMBL" id="FZOT01000013">
    <property type="protein sequence ID" value="SNT09211.1"/>
    <property type="molecule type" value="Genomic_DNA"/>
</dbReference>
<evidence type="ECO:0000313" key="3">
    <source>
        <dbReference type="Proteomes" id="UP000198284"/>
    </source>
</evidence>
<name>A0A239JTM1_9BURK</name>
<organism evidence="2 3">
    <name type="scientific">Noviherbaspirillum humi</name>
    <dbReference type="NCBI Taxonomy" id="1688639"/>
    <lineage>
        <taxon>Bacteria</taxon>
        <taxon>Pseudomonadati</taxon>
        <taxon>Pseudomonadota</taxon>
        <taxon>Betaproteobacteria</taxon>
        <taxon>Burkholderiales</taxon>
        <taxon>Oxalobacteraceae</taxon>
        <taxon>Noviherbaspirillum</taxon>
    </lineage>
</organism>
<dbReference type="Gene3D" id="3.10.450.50">
    <property type="match status" value="1"/>
</dbReference>
<evidence type="ECO:0000259" key="1">
    <source>
        <dbReference type="Pfam" id="PF12680"/>
    </source>
</evidence>
<reference evidence="2 3" key="1">
    <citation type="submission" date="2017-06" db="EMBL/GenBank/DDBJ databases">
        <authorList>
            <person name="Kim H.J."/>
            <person name="Triplett B.A."/>
        </authorList>
    </citation>
    <scope>NUCLEOTIDE SEQUENCE [LARGE SCALE GENOMIC DNA]</scope>
    <source>
        <strain evidence="2 3">U15</strain>
    </source>
</reference>
<dbReference type="InterPro" id="IPR037401">
    <property type="entry name" value="SnoaL-like"/>
</dbReference>
<dbReference type="SUPFAM" id="SSF54427">
    <property type="entry name" value="NTF2-like"/>
    <property type="match status" value="1"/>
</dbReference>
<accession>A0A239JTM1</accession>
<dbReference type="PANTHER" id="PTHR41252">
    <property type="entry name" value="BLR2505 PROTEIN"/>
    <property type="match status" value="1"/>
</dbReference>